<dbReference type="RefSeq" id="XP_018710397.1">
    <property type="nucleotide sequence ID" value="XM_018857883.1"/>
</dbReference>
<sequence>MHIITIQETFLEVLLDVSSGKTLLESIWLARRDSENEEQQEFFDISVLLKDDLLVLTIGDGPEKDTYALEFPESKLHLGLRGSKISASAISPNGAILIAGTDTGHVFQYDVGSKLLAGEIKNAHLADVLRITVLPSSQVMMTVGLDLQTKLWPVTAEPEPLPVRVFSRQKAQITDIAVVDRGRNFLTASLDGSVVLWECSSAQVVSQFRRIDNLSDPVTCMALAGGETVEPGNTVGGDFLFGCQDKYMYVGYGLGTIQQYSVAGHFQTGPKLQRTSAVTSLCVEGQYLVAGYADGLLRVHDVTRSNDETHSAHWDCQMNPNFPIKQANVQRAKSGRGLVIVAANGPELLLKIEFDGARFEYSQLVGLSEMFRVVLVGSSGDAIFITTENEVVQY</sequence>
<dbReference type="InterPro" id="IPR015943">
    <property type="entry name" value="WD40/YVTN_repeat-like_dom_sf"/>
</dbReference>
<dbReference type="PANTHER" id="PTHR19857:SF19">
    <property type="entry name" value="26S PROTEASOME REGULATORY SUBUNIT RPN14"/>
    <property type="match status" value="1"/>
</dbReference>
<evidence type="ECO:0000256" key="2">
    <source>
        <dbReference type="ARBA" id="ARBA00022737"/>
    </source>
</evidence>
<keyword evidence="3" id="KW-0647">Proteasome</keyword>
<evidence type="ECO:0000256" key="5">
    <source>
        <dbReference type="PROSITE-ProRule" id="PRU00221"/>
    </source>
</evidence>
<accession>A0A1A0H7K2</accession>
<name>A0A1A0H7K2_9ASCO</name>
<dbReference type="Gene3D" id="2.130.10.10">
    <property type="entry name" value="YVTN repeat-like/Quinoprotein amine dehydrogenase"/>
    <property type="match status" value="1"/>
</dbReference>
<dbReference type="InterPro" id="IPR001680">
    <property type="entry name" value="WD40_rpt"/>
</dbReference>
<gene>
    <name evidence="6" type="ORF">METBIDRAFT_45139</name>
</gene>
<evidence type="ECO:0000256" key="3">
    <source>
        <dbReference type="ARBA" id="ARBA00022942"/>
    </source>
</evidence>
<dbReference type="Pfam" id="PF00400">
    <property type="entry name" value="WD40"/>
    <property type="match status" value="1"/>
</dbReference>
<keyword evidence="2" id="KW-0677">Repeat</keyword>
<comment type="similarity">
    <text evidence="4">Belongs to the WD repeat PAAF1/RPN14 family.</text>
</comment>
<dbReference type="PROSITE" id="PS50082">
    <property type="entry name" value="WD_REPEATS_2"/>
    <property type="match status" value="1"/>
</dbReference>
<keyword evidence="7" id="KW-1185">Reference proteome</keyword>
<evidence type="ECO:0000313" key="6">
    <source>
        <dbReference type="EMBL" id="OBA19872.1"/>
    </source>
</evidence>
<evidence type="ECO:0000256" key="1">
    <source>
        <dbReference type="ARBA" id="ARBA00022574"/>
    </source>
</evidence>
<dbReference type="Proteomes" id="UP000092555">
    <property type="component" value="Unassembled WGS sequence"/>
</dbReference>
<evidence type="ECO:0000256" key="4">
    <source>
        <dbReference type="ARBA" id="ARBA00038321"/>
    </source>
</evidence>
<dbReference type="InterPro" id="IPR051179">
    <property type="entry name" value="WD_repeat_multifunction"/>
</dbReference>
<dbReference type="PANTHER" id="PTHR19857">
    <property type="entry name" value="MITOCHONDRIAL DIVISION PROTEIN 1-RELATED"/>
    <property type="match status" value="1"/>
</dbReference>
<dbReference type="OrthoDB" id="10257301at2759"/>
<evidence type="ECO:0000313" key="7">
    <source>
        <dbReference type="Proteomes" id="UP000092555"/>
    </source>
</evidence>
<keyword evidence="1 5" id="KW-0853">WD repeat</keyword>
<organism evidence="6 7">
    <name type="scientific">Metschnikowia bicuspidata var. bicuspidata NRRL YB-4993</name>
    <dbReference type="NCBI Taxonomy" id="869754"/>
    <lineage>
        <taxon>Eukaryota</taxon>
        <taxon>Fungi</taxon>
        <taxon>Dikarya</taxon>
        <taxon>Ascomycota</taxon>
        <taxon>Saccharomycotina</taxon>
        <taxon>Pichiomycetes</taxon>
        <taxon>Metschnikowiaceae</taxon>
        <taxon>Metschnikowia</taxon>
    </lineage>
</organism>
<dbReference type="STRING" id="869754.A0A1A0H7K2"/>
<dbReference type="InterPro" id="IPR036322">
    <property type="entry name" value="WD40_repeat_dom_sf"/>
</dbReference>
<feature type="repeat" description="WD" evidence="5">
    <location>
        <begin position="166"/>
        <end position="207"/>
    </location>
</feature>
<dbReference type="SUPFAM" id="SSF50978">
    <property type="entry name" value="WD40 repeat-like"/>
    <property type="match status" value="1"/>
</dbReference>
<dbReference type="SMART" id="SM00320">
    <property type="entry name" value="WD40"/>
    <property type="match status" value="4"/>
</dbReference>
<protein>
    <submittedName>
        <fullName evidence="6">WD40 repeat-like protein</fullName>
    </submittedName>
</protein>
<dbReference type="AlphaFoldDB" id="A0A1A0H7K2"/>
<proteinExistence type="inferred from homology"/>
<dbReference type="GO" id="GO:0000502">
    <property type="term" value="C:proteasome complex"/>
    <property type="evidence" value="ECO:0007669"/>
    <property type="project" value="UniProtKB-KW"/>
</dbReference>
<dbReference type="GeneID" id="30030859"/>
<reference evidence="6 7" key="1">
    <citation type="submission" date="2016-05" db="EMBL/GenBank/DDBJ databases">
        <title>Comparative genomics of biotechnologically important yeasts.</title>
        <authorList>
            <consortium name="DOE Joint Genome Institute"/>
            <person name="Riley R."/>
            <person name="Haridas S."/>
            <person name="Wolfe K.H."/>
            <person name="Lopes M.R."/>
            <person name="Hittinger C.T."/>
            <person name="Goker M."/>
            <person name="Salamov A."/>
            <person name="Wisecaver J."/>
            <person name="Long T.M."/>
            <person name="Aerts A.L."/>
            <person name="Barry K."/>
            <person name="Choi C."/>
            <person name="Clum A."/>
            <person name="Coughlan A.Y."/>
            <person name="Deshpande S."/>
            <person name="Douglass A.P."/>
            <person name="Hanson S.J."/>
            <person name="Klenk H.-P."/>
            <person name="LaButti K."/>
            <person name="Lapidus A."/>
            <person name="Lindquist E."/>
            <person name="Lipzen A."/>
            <person name="Meier-kolthoff J.P."/>
            <person name="Ohm R.A."/>
            <person name="Otillar R.P."/>
            <person name="Pangilinan J."/>
            <person name="Peng Y."/>
            <person name="Rokas A."/>
            <person name="Rosa C.A."/>
            <person name="Scheuner C."/>
            <person name="Sibirny A.A."/>
            <person name="Slot J.C."/>
            <person name="Stielow J.B."/>
            <person name="Sun H."/>
            <person name="Kurtzman C.P."/>
            <person name="Blackwell M."/>
            <person name="Grigoriev I.V."/>
            <person name="Jeffries T.W."/>
        </authorList>
    </citation>
    <scope>NUCLEOTIDE SEQUENCE [LARGE SCALE GENOMIC DNA]</scope>
    <source>
        <strain evidence="6 7">NRRL YB-4993</strain>
    </source>
</reference>
<comment type="caution">
    <text evidence="6">The sequence shown here is derived from an EMBL/GenBank/DDBJ whole genome shotgun (WGS) entry which is preliminary data.</text>
</comment>
<dbReference type="EMBL" id="LXTC01000005">
    <property type="protein sequence ID" value="OBA19872.1"/>
    <property type="molecule type" value="Genomic_DNA"/>
</dbReference>